<gene>
    <name evidence="2" type="ORF">JG687_00011503</name>
</gene>
<proteinExistence type="predicted"/>
<evidence type="ECO:0000256" key="1">
    <source>
        <dbReference type="SAM" id="MobiDB-lite"/>
    </source>
</evidence>
<comment type="caution">
    <text evidence="2">The sequence shown here is derived from an EMBL/GenBank/DDBJ whole genome shotgun (WGS) entry which is preliminary data.</text>
</comment>
<evidence type="ECO:0000313" key="3">
    <source>
        <dbReference type="Proteomes" id="UP000688947"/>
    </source>
</evidence>
<dbReference type="OrthoDB" id="10369347at2759"/>
<dbReference type="EMBL" id="JAENGZ010000710">
    <property type="protein sequence ID" value="KAG6954936.1"/>
    <property type="molecule type" value="Genomic_DNA"/>
</dbReference>
<name>A0A8T1U4F2_9STRA</name>
<dbReference type="AlphaFoldDB" id="A0A8T1U4F2"/>
<organism evidence="2 3">
    <name type="scientific">Phytophthora cactorum</name>
    <dbReference type="NCBI Taxonomy" id="29920"/>
    <lineage>
        <taxon>Eukaryota</taxon>
        <taxon>Sar</taxon>
        <taxon>Stramenopiles</taxon>
        <taxon>Oomycota</taxon>
        <taxon>Peronosporomycetes</taxon>
        <taxon>Peronosporales</taxon>
        <taxon>Peronosporaceae</taxon>
        <taxon>Phytophthora</taxon>
    </lineage>
</organism>
<evidence type="ECO:0000313" key="2">
    <source>
        <dbReference type="EMBL" id="KAG6954936.1"/>
    </source>
</evidence>
<feature type="compositionally biased region" description="Basic and acidic residues" evidence="1">
    <location>
        <begin position="19"/>
        <end position="29"/>
    </location>
</feature>
<feature type="compositionally biased region" description="Polar residues" evidence="1">
    <location>
        <begin position="9"/>
        <end position="18"/>
    </location>
</feature>
<sequence length="51" mass="5702">MCLRYRSAGTGTLPNTDLTNDRCPRRKDGAPTVGARTDDAWLSKRSFESAW</sequence>
<protein>
    <submittedName>
        <fullName evidence="2">Uncharacterized protein</fullName>
    </submittedName>
</protein>
<feature type="region of interest" description="Disordered" evidence="1">
    <location>
        <begin position="1"/>
        <end position="35"/>
    </location>
</feature>
<reference evidence="2" key="1">
    <citation type="submission" date="2021-01" db="EMBL/GenBank/DDBJ databases">
        <title>Phytophthora aleatoria, a newly-described species from Pinus radiata is distinct from Phytophthora cactorum isolates based on comparative genomics.</title>
        <authorList>
            <person name="Mcdougal R."/>
            <person name="Panda P."/>
            <person name="Williams N."/>
            <person name="Studholme D.J."/>
        </authorList>
    </citation>
    <scope>NUCLEOTIDE SEQUENCE</scope>
    <source>
        <strain evidence="2">NZFS 3830</strain>
    </source>
</reference>
<accession>A0A8T1U4F2</accession>
<dbReference type="Proteomes" id="UP000688947">
    <property type="component" value="Unassembled WGS sequence"/>
</dbReference>